<sequence length="396" mass="44767">MKVLITAAQFSSNISGLQRHAFNLVRCLLQRKEILAVHLVLAPWQRELAQTAGLNAMHRVTTYVADMEQSLLSRNLWYYRRLPELVAQIQPDVVHLSYPVPVNASAISCPIVLTLHDLYPYEIPGNFGFPKVFFNRMILQQCLRSVDAIACVSDTTKLRMRLYAPRRTWGKALRIYNCVEPELVCAKQSPIPDWQGEPFLLVVAQHRKNKNVPLLIRVLHRLLREKLVHPEMKLVIIGITGPETPRIFRLISDLGLSKRIVFLQGLSEPALQWCYTRCEALAAPSETEGFGLPVAEALLAGCRVVCSDIPAFREIDEQHCRFIALSSDAEEKFSQAILESLQDPPPSPVSLPQFSSEVLGTQYVNLYRELLPSAYRLRGTHYTASIQAPTPKEHSL</sequence>
<proteinExistence type="predicted"/>
<feature type="domain" description="Glycosyltransferase subfamily 4-like N-terminal" evidence="3">
    <location>
        <begin position="15"/>
        <end position="182"/>
    </location>
</feature>
<organism evidence="4 5">
    <name type="scientific">Terriglobus saanensis (strain ATCC BAA-1853 / DSM 23119 / SP1PR4)</name>
    <dbReference type="NCBI Taxonomy" id="401053"/>
    <lineage>
        <taxon>Bacteria</taxon>
        <taxon>Pseudomonadati</taxon>
        <taxon>Acidobacteriota</taxon>
        <taxon>Terriglobia</taxon>
        <taxon>Terriglobales</taxon>
        <taxon>Acidobacteriaceae</taxon>
        <taxon>Terriglobus</taxon>
    </lineage>
</organism>
<dbReference type="GO" id="GO:0016757">
    <property type="term" value="F:glycosyltransferase activity"/>
    <property type="evidence" value="ECO:0007669"/>
    <property type="project" value="InterPro"/>
</dbReference>
<dbReference type="CDD" id="cd03809">
    <property type="entry name" value="GT4_MtfB-like"/>
    <property type="match status" value="1"/>
</dbReference>
<dbReference type="STRING" id="401053.AciPR4_2607"/>
<feature type="domain" description="Glycosyl transferase family 1" evidence="2">
    <location>
        <begin position="195"/>
        <end position="344"/>
    </location>
</feature>
<dbReference type="AlphaFoldDB" id="E8V137"/>
<dbReference type="Pfam" id="PF00534">
    <property type="entry name" value="Glycos_transf_1"/>
    <property type="match status" value="1"/>
</dbReference>
<dbReference type="HOGENOM" id="CLU_009583_27_5_0"/>
<dbReference type="PANTHER" id="PTHR46401:SF2">
    <property type="entry name" value="GLYCOSYLTRANSFERASE WBBK-RELATED"/>
    <property type="match status" value="1"/>
</dbReference>
<protein>
    <submittedName>
        <fullName evidence="4">Glycosyl transferase group 1</fullName>
    </submittedName>
</protein>
<dbReference type="PANTHER" id="PTHR46401">
    <property type="entry name" value="GLYCOSYLTRANSFERASE WBBK-RELATED"/>
    <property type="match status" value="1"/>
</dbReference>
<evidence type="ECO:0000256" key="1">
    <source>
        <dbReference type="ARBA" id="ARBA00022679"/>
    </source>
</evidence>
<dbReference type="Pfam" id="PF13439">
    <property type="entry name" value="Glyco_transf_4"/>
    <property type="match status" value="1"/>
</dbReference>
<gene>
    <name evidence="4" type="ordered locus">AciPR4_2607</name>
</gene>
<dbReference type="RefSeq" id="WP_013569118.1">
    <property type="nucleotide sequence ID" value="NC_014963.1"/>
</dbReference>
<reference evidence="4 5" key="1">
    <citation type="journal article" date="2012" name="Stand. Genomic Sci.">
        <title>Complete genome sequence of Terriglobus saanensis type strain SP1PR4(T), an Acidobacteria from tundra soil.</title>
        <authorList>
            <person name="Rawat S.R."/>
            <person name="Mannisto M.K."/>
            <person name="Starovoytov V."/>
            <person name="Goodwin L."/>
            <person name="Nolan M."/>
            <person name="Hauser L."/>
            <person name="Land M."/>
            <person name="Davenport K.W."/>
            <person name="Woyke T."/>
            <person name="Haggblom M.M."/>
        </authorList>
    </citation>
    <scope>NUCLEOTIDE SEQUENCE</scope>
    <source>
        <strain evidence="5">ATCC BAA-1853 / DSM 23119 / SP1PR4</strain>
    </source>
</reference>
<keyword evidence="1 4" id="KW-0808">Transferase</keyword>
<evidence type="ECO:0000313" key="4">
    <source>
        <dbReference type="EMBL" id="ADV83385.1"/>
    </source>
</evidence>
<evidence type="ECO:0000259" key="2">
    <source>
        <dbReference type="Pfam" id="PF00534"/>
    </source>
</evidence>
<dbReference type="eggNOG" id="COG0438">
    <property type="taxonomic scope" value="Bacteria"/>
</dbReference>
<evidence type="ECO:0000313" key="5">
    <source>
        <dbReference type="Proteomes" id="UP000006844"/>
    </source>
</evidence>
<dbReference type="OrthoDB" id="9802525at2"/>
<dbReference type="EMBL" id="CP002467">
    <property type="protein sequence ID" value="ADV83385.1"/>
    <property type="molecule type" value="Genomic_DNA"/>
</dbReference>
<accession>E8V137</accession>
<dbReference type="SUPFAM" id="SSF53756">
    <property type="entry name" value="UDP-Glycosyltransferase/glycogen phosphorylase"/>
    <property type="match status" value="1"/>
</dbReference>
<keyword evidence="5" id="KW-1185">Reference proteome</keyword>
<dbReference type="GO" id="GO:0009103">
    <property type="term" value="P:lipopolysaccharide biosynthetic process"/>
    <property type="evidence" value="ECO:0007669"/>
    <property type="project" value="TreeGrafter"/>
</dbReference>
<dbReference type="Gene3D" id="3.40.50.2000">
    <property type="entry name" value="Glycogen Phosphorylase B"/>
    <property type="match status" value="2"/>
</dbReference>
<dbReference type="InterPro" id="IPR001296">
    <property type="entry name" value="Glyco_trans_1"/>
</dbReference>
<dbReference type="KEGG" id="tsa:AciPR4_2607"/>
<name>E8V137_TERSS</name>
<dbReference type="Proteomes" id="UP000006844">
    <property type="component" value="Chromosome"/>
</dbReference>
<evidence type="ECO:0000259" key="3">
    <source>
        <dbReference type="Pfam" id="PF13439"/>
    </source>
</evidence>
<dbReference type="InterPro" id="IPR028098">
    <property type="entry name" value="Glyco_trans_4-like_N"/>
</dbReference>